<dbReference type="GO" id="GO:0017056">
    <property type="term" value="F:structural constituent of nuclear pore"/>
    <property type="evidence" value="ECO:0007669"/>
    <property type="project" value="InterPro"/>
</dbReference>
<dbReference type="Pfam" id="PF21093">
    <property type="entry name" value="Nup188_N-subdom_III"/>
    <property type="match status" value="1"/>
</dbReference>
<evidence type="ECO:0000256" key="3">
    <source>
        <dbReference type="ARBA" id="ARBA00022816"/>
    </source>
</evidence>
<feature type="region of interest" description="Disordered" evidence="10">
    <location>
        <begin position="1745"/>
        <end position="1766"/>
    </location>
</feature>
<evidence type="ECO:0000256" key="7">
    <source>
        <dbReference type="ARBA" id="ARBA00023242"/>
    </source>
</evidence>
<keyword evidence="2" id="KW-0813">Transport</keyword>
<evidence type="ECO:0000256" key="8">
    <source>
        <dbReference type="ARBA" id="ARBA00038387"/>
    </source>
</evidence>
<dbReference type="Proteomes" id="UP000078200">
    <property type="component" value="Unassembled WGS sequence"/>
</dbReference>
<keyword evidence="4" id="KW-0653">Protein transport</keyword>
<accession>A0A1A9UP02</accession>
<dbReference type="PANTHER" id="PTHR31431">
    <property type="entry name" value="NUCLEOPORIN NUP188 HOMOLOG"/>
    <property type="match status" value="1"/>
</dbReference>
<keyword evidence="3" id="KW-0509">mRNA transport</keyword>
<evidence type="ECO:0000256" key="4">
    <source>
        <dbReference type="ARBA" id="ARBA00022927"/>
    </source>
</evidence>
<evidence type="ECO:0000259" key="11">
    <source>
        <dbReference type="Pfam" id="PF10487"/>
    </source>
</evidence>
<evidence type="ECO:0000256" key="1">
    <source>
        <dbReference type="ARBA" id="ARBA00004567"/>
    </source>
</evidence>
<feature type="domain" description="Nucleoporin Nup188 N-terminal" evidence="11">
    <location>
        <begin position="32"/>
        <end position="478"/>
    </location>
</feature>
<reference evidence="13" key="1">
    <citation type="submission" date="2020-05" db="UniProtKB">
        <authorList>
            <consortium name="EnsemblMetazoa"/>
        </authorList>
    </citation>
    <scope>IDENTIFICATION</scope>
    <source>
        <strain evidence="13">TTRI</strain>
    </source>
</reference>
<dbReference type="STRING" id="7395.A0A1A9UP02"/>
<protein>
    <recommendedName>
        <fullName evidence="9">Nucleoporin NUP188</fullName>
    </recommendedName>
</protein>
<dbReference type="InterPro" id="IPR018864">
    <property type="entry name" value="Nucleoporin_Nup188_N"/>
</dbReference>
<feature type="compositionally biased region" description="Low complexity" evidence="10">
    <location>
        <begin position="1753"/>
        <end position="1766"/>
    </location>
</feature>
<evidence type="ECO:0000256" key="2">
    <source>
        <dbReference type="ARBA" id="ARBA00022448"/>
    </source>
</evidence>
<keyword evidence="7" id="KW-0539">Nucleus</keyword>
<comment type="subcellular location">
    <subcellularLocation>
        <location evidence="1">Nucleus</location>
        <location evidence="1">Nuclear pore complex</location>
    </subcellularLocation>
</comment>
<dbReference type="InterPro" id="IPR048883">
    <property type="entry name" value="Nup188_N-subdom_III"/>
</dbReference>
<keyword evidence="6" id="KW-0906">Nuclear pore complex</keyword>
<comment type="similarity">
    <text evidence="8">Belongs to the Nup188 family.</text>
</comment>
<dbReference type="GO" id="GO:0044611">
    <property type="term" value="C:nuclear pore inner ring"/>
    <property type="evidence" value="ECO:0007669"/>
    <property type="project" value="TreeGrafter"/>
</dbReference>
<evidence type="ECO:0000256" key="5">
    <source>
        <dbReference type="ARBA" id="ARBA00023010"/>
    </source>
</evidence>
<evidence type="ECO:0000256" key="10">
    <source>
        <dbReference type="SAM" id="MobiDB-lite"/>
    </source>
</evidence>
<dbReference type="VEuPathDB" id="VectorBase:GAUT010780"/>
<evidence type="ECO:0000256" key="9">
    <source>
        <dbReference type="ARBA" id="ARBA00040174"/>
    </source>
</evidence>
<dbReference type="GO" id="GO:0006405">
    <property type="term" value="P:RNA export from nucleus"/>
    <property type="evidence" value="ECO:0007669"/>
    <property type="project" value="TreeGrafter"/>
</dbReference>
<evidence type="ECO:0000313" key="13">
    <source>
        <dbReference type="EnsemblMetazoa" id="GAUT010780-PA"/>
    </source>
</evidence>
<keyword evidence="14" id="KW-1185">Reference proteome</keyword>
<keyword evidence="5" id="KW-0811">Translocation</keyword>
<evidence type="ECO:0000259" key="12">
    <source>
        <dbReference type="Pfam" id="PF21093"/>
    </source>
</evidence>
<feature type="domain" description="Nucleoporin Nup188 N-terminal subdomain III" evidence="12">
    <location>
        <begin position="521"/>
        <end position="940"/>
    </location>
</feature>
<feature type="region of interest" description="Disordered" evidence="10">
    <location>
        <begin position="1784"/>
        <end position="1803"/>
    </location>
</feature>
<dbReference type="GO" id="GO:0006606">
    <property type="term" value="P:protein import into nucleus"/>
    <property type="evidence" value="ECO:0007669"/>
    <property type="project" value="TreeGrafter"/>
</dbReference>
<sequence>MAKSNNAVITDWKRLWKLVSGIHHETPESTVLEELLNVSCELQDGLLQFKGTAASKTKLEALLAEKKQEKLLAFTLRLQELLDLESVQCWEILCYYLTSEYRGTASSLASLISTENNMTKLLDDIWGYYTLERMIVLKIVKNLLIFYDVPSHPYYKEYKEVVDKIGIDGLKESYLQQIEYLINEVPPHKLKAGEFFNYQQKLINWSERNAREIVEISHILLLICELIRMDIADIKRLFSCFKQHSFGRQQNYLSAGNSLHTELLSRLAYSELSLFLKCIDLEELEQSGKFATDIVKSFDKDVTRMCHNPENGPLLLAWMLVNIRYTNAFENDQQLLRCRQMGKRALDLNCFSYMNDMISNSIFKDDSLVSRIVRRTVYNMLCCMCDYFDGDGSCCKYPYIYDLLSELLTWPSLAKDFCSTKESGVHSLFATLLEIFPMDFVHLSMLATALTKAGMGNYVKNQLEALPILTELYDESKYLLKSNRENEYVLMQKVQPFSHIDFEIPVGTSVAICMRADNCYAHFRLPVNFFNVLHHEINCLLLETMIYHGEYESSVRARRVNEGLKYLHVTLGKMKSLAGITTEMVHPTEMCIDLLNKFKEVQSPPIELMANCFNVCTALLPLADAEIVVRVINLAILPQINCDTLKDYKMYAHGVSFDSGLVGSYLVNVEKQRERFNFLAAYLGFLRSYTKLQRKRYFQVEIPGLIFLLRDVFPHIHAWRFQSKQEKYRMYTEIMGFICDVLDEVASGDVDKQSSEQVLLKNICVYSLLNLENALILLRFVAMGNAYLQHTMEMEANWMLQQSHGLVLLVRLAIRILMQVLRLKSSVCESNGLTPLEVMVYTQPKQRDTLRIIPVVTSYMNNIFDRRLPILSCRLLKRIALEFDMSLLACLDMEPDQIRLTFLQKLPDELESDSLKAAILELVEACIEKQPGVTEAFFKVNYQQEKRIFGKEGDTEIADSIVTYIQDYLDAVGKDPEIVEQLLPSKIMNLFHTLWKQNMQLLIDVLINKPNFWENLCRPLFSDLKVNVRVYTQLLNILSIEIFSTPLRANGSFKNILVKFFEINQFKKWLDFVFILPKGPFTGDNGSLNEGLPEWLCRLRAFKSFMLIVLKKQPQFVEVPTKQFKILAEKCLPILVERSEYVEDLRPLVLLFELYLFSIMTLKHSCTESSEEDQKMLQQFNQLLSNICSCYMDLGNRAKDACLSLTIKCADLFAEILTQDSTTSLSFLQSVVNIICQELRNLENCISDERYCKEAARKDMTNGFSAISSILCLNLLKTVATIFHNDGVSNWVLPFLSNKLFQRLLACTSSILQVHKNQKLTVELLDVLLMFAKGNCSAEFLHCDVGEYLWLKLLPPKELIQTTFTCSLSPDQVEVWSVHKWWPIYARGVELVTLLLQKHSHYFLKEVLQFVGIHEEYLVDSLLLGKQSLEPIAMDLIKCAITLVATLVKFEKQWRLEHPQSLFSLMHAAQMLLGHSITMFHQPRNLKLLIVGRRSQLDVMRDSESSGLIDEVIPAFNNLTEIIILCVKCLQQFSPTLMSLLCEPELLIYQWEPIFEIHFGAPKINENAITLSFGTVLSIVGIYTKVLNLQNCGFHEVPLNTLCNNASEDNIESNNNSNNDSKNELISNSAVNNNIMLRPFSKSLSVASVSSVNCPPNELLSNLDGELCLTALEHILTLAASQSLLALKNPLLPTREKQLIRREVSSELLSYHEFVRKKVLVEYRDHKEIWQRRKHGQIPMLQVHGNVKDSHPSTSKQAAAARASTQRRASLDLRVNVVRRLHLQQRQHQRMSTPIPPSIKDNTGSFEMSRVLSPIGLARCKTTASIAPIPNLASSSIKEQKIVDSNDETNQSEQVNVFEEAEEDVQYFPAEEPKYSPLSYIQFVEEDYLHLMSNLFFIICQND</sequence>
<dbReference type="Pfam" id="PF10487">
    <property type="entry name" value="Nup188_N"/>
    <property type="match status" value="1"/>
</dbReference>
<dbReference type="PANTHER" id="PTHR31431:SF1">
    <property type="entry name" value="NUCLEOPORIN NUP188"/>
    <property type="match status" value="1"/>
</dbReference>
<evidence type="ECO:0000313" key="14">
    <source>
        <dbReference type="Proteomes" id="UP000078200"/>
    </source>
</evidence>
<name>A0A1A9UP02_GLOAU</name>
<dbReference type="InterPro" id="IPR044840">
    <property type="entry name" value="Nup188"/>
</dbReference>
<evidence type="ECO:0000256" key="6">
    <source>
        <dbReference type="ARBA" id="ARBA00023132"/>
    </source>
</evidence>
<proteinExistence type="inferred from homology"/>
<dbReference type="EnsemblMetazoa" id="GAUT010780-RA">
    <property type="protein sequence ID" value="GAUT010780-PA"/>
    <property type="gene ID" value="GAUT010780"/>
</dbReference>
<dbReference type="GO" id="GO:0051028">
    <property type="term" value="P:mRNA transport"/>
    <property type="evidence" value="ECO:0007669"/>
    <property type="project" value="UniProtKB-KW"/>
</dbReference>
<organism evidence="13 14">
    <name type="scientific">Glossina austeni</name>
    <name type="common">Savannah tsetse fly</name>
    <dbReference type="NCBI Taxonomy" id="7395"/>
    <lineage>
        <taxon>Eukaryota</taxon>
        <taxon>Metazoa</taxon>
        <taxon>Ecdysozoa</taxon>
        <taxon>Arthropoda</taxon>
        <taxon>Hexapoda</taxon>
        <taxon>Insecta</taxon>
        <taxon>Pterygota</taxon>
        <taxon>Neoptera</taxon>
        <taxon>Endopterygota</taxon>
        <taxon>Diptera</taxon>
        <taxon>Brachycera</taxon>
        <taxon>Muscomorpha</taxon>
        <taxon>Hippoboscoidea</taxon>
        <taxon>Glossinidae</taxon>
        <taxon>Glossina</taxon>
    </lineage>
</organism>